<evidence type="ECO:0000313" key="1">
    <source>
        <dbReference type="EMBL" id="KAK4011160.1"/>
    </source>
</evidence>
<proteinExistence type="predicted"/>
<reference evidence="1 2" key="1">
    <citation type="journal article" date="2023" name="Nucleic Acids Res.">
        <title>The hologenome of Daphnia magna reveals possible DNA methylation and microbiome-mediated evolution of the host genome.</title>
        <authorList>
            <person name="Chaturvedi A."/>
            <person name="Li X."/>
            <person name="Dhandapani V."/>
            <person name="Marshall H."/>
            <person name="Kissane S."/>
            <person name="Cuenca-Cambronero M."/>
            <person name="Asole G."/>
            <person name="Calvet F."/>
            <person name="Ruiz-Romero M."/>
            <person name="Marangio P."/>
            <person name="Guigo R."/>
            <person name="Rago D."/>
            <person name="Mirbahai L."/>
            <person name="Eastwood N."/>
            <person name="Colbourne J.K."/>
            <person name="Zhou J."/>
            <person name="Mallon E."/>
            <person name="Orsini L."/>
        </authorList>
    </citation>
    <scope>NUCLEOTIDE SEQUENCE [LARGE SCALE GENOMIC DNA]</scope>
    <source>
        <strain evidence="1">LRV0_1</strain>
    </source>
</reference>
<organism evidence="1 2">
    <name type="scientific">Daphnia magna</name>
    <dbReference type="NCBI Taxonomy" id="35525"/>
    <lineage>
        <taxon>Eukaryota</taxon>
        <taxon>Metazoa</taxon>
        <taxon>Ecdysozoa</taxon>
        <taxon>Arthropoda</taxon>
        <taxon>Crustacea</taxon>
        <taxon>Branchiopoda</taxon>
        <taxon>Diplostraca</taxon>
        <taxon>Cladocera</taxon>
        <taxon>Anomopoda</taxon>
        <taxon>Daphniidae</taxon>
        <taxon>Daphnia</taxon>
    </lineage>
</organism>
<keyword evidence="2" id="KW-1185">Reference proteome</keyword>
<comment type="caution">
    <text evidence="1">The sequence shown here is derived from an EMBL/GenBank/DDBJ whole genome shotgun (WGS) entry which is preliminary data.</text>
</comment>
<dbReference type="EMBL" id="JAOYFB010000003">
    <property type="protein sequence ID" value="KAK4011160.1"/>
    <property type="molecule type" value="Genomic_DNA"/>
</dbReference>
<dbReference type="Proteomes" id="UP001234178">
    <property type="component" value="Unassembled WGS sequence"/>
</dbReference>
<protein>
    <recommendedName>
        <fullName evidence="3">GMP synthase</fullName>
    </recommendedName>
</protein>
<sequence length="86" mass="9756">MLPSLHLGKCKMEIVVQRPSLVFELSNVTRKESRELLSAFIVIYSRTPGPCVGINRVIRIGRATAYICGRPQKETRSWIIDQNKQG</sequence>
<evidence type="ECO:0008006" key="3">
    <source>
        <dbReference type="Google" id="ProtNLM"/>
    </source>
</evidence>
<gene>
    <name evidence="1" type="ORF">OUZ56_020274</name>
</gene>
<name>A0ABQ9ZE15_9CRUS</name>
<accession>A0ABQ9ZE15</accession>
<evidence type="ECO:0000313" key="2">
    <source>
        <dbReference type="Proteomes" id="UP001234178"/>
    </source>
</evidence>